<dbReference type="AlphaFoldDB" id="Q7URR6"/>
<dbReference type="EMBL" id="BX294142">
    <property type="protein sequence ID" value="CAD74272.1"/>
    <property type="molecule type" value="Genomic_DNA"/>
</dbReference>
<dbReference type="KEGG" id="rba:RB5498"/>
<sequence>MNFAGRTGRSWSSISRKPDFSIEYRLDAPGSRNAHFTTTTAQQEAQPRTPIKTRCRALCSAKKSVQVRFVTQIHASQPGGTPTQGISPAGR</sequence>
<name>Q7URR6_RHOBA</name>
<dbReference type="STRING" id="243090.RB5498"/>
<dbReference type="Proteomes" id="UP000001025">
    <property type="component" value="Chromosome"/>
</dbReference>
<dbReference type="EnsemblBacteria" id="CAD74272">
    <property type="protein sequence ID" value="CAD74272"/>
    <property type="gene ID" value="RB5498"/>
</dbReference>
<reference evidence="1 2" key="1">
    <citation type="journal article" date="2003" name="Proc. Natl. Acad. Sci. U.S.A.">
        <title>Complete genome sequence of the marine planctomycete Pirellula sp. strain 1.</title>
        <authorList>
            <person name="Gloeckner F.O."/>
            <person name="Kube M."/>
            <person name="Bauer M."/>
            <person name="Teeling H."/>
            <person name="Lombardot T."/>
            <person name="Ludwig W."/>
            <person name="Gade D."/>
            <person name="Beck A."/>
            <person name="Borzym K."/>
            <person name="Heitmann K."/>
            <person name="Rabus R."/>
            <person name="Schlesner H."/>
            <person name="Amann R."/>
            <person name="Reinhardt R."/>
        </authorList>
    </citation>
    <scope>NUCLEOTIDE SEQUENCE [LARGE SCALE GENOMIC DNA]</scope>
    <source>
        <strain evidence="2">DSM 10527 / NCIMB 13988 / SH1</strain>
    </source>
</reference>
<dbReference type="HOGENOM" id="CLU_2424889_0_0_0"/>
<proteinExistence type="predicted"/>
<evidence type="ECO:0000313" key="2">
    <source>
        <dbReference type="Proteomes" id="UP000001025"/>
    </source>
</evidence>
<protein>
    <submittedName>
        <fullName evidence="1">Uncharacterized protein</fullName>
    </submittedName>
</protein>
<dbReference type="InParanoid" id="Q7URR6"/>
<evidence type="ECO:0000313" key="1">
    <source>
        <dbReference type="EMBL" id="CAD74272.1"/>
    </source>
</evidence>
<gene>
    <name evidence="1" type="ordered locus">RB5498</name>
</gene>
<accession>Q7URR6</accession>
<keyword evidence="2" id="KW-1185">Reference proteome</keyword>
<organism evidence="1 2">
    <name type="scientific">Rhodopirellula baltica (strain DSM 10527 / NCIMB 13988 / SH1)</name>
    <dbReference type="NCBI Taxonomy" id="243090"/>
    <lineage>
        <taxon>Bacteria</taxon>
        <taxon>Pseudomonadati</taxon>
        <taxon>Planctomycetota</taxon>
        <taxon>Planctomycetia</taxon>
        <taxon>Pirellulales</taxon>
        <taxon>Pirellulaceae</taxon>
        <taxon>Rhodopirellula</taxon>
    </lineage>
</organism>